<dbReference type="InterPro" id="IPR001494">
    <property type="entry name" value="Importin-beta_N"/>
</dbReference>
<dbReference type="PROSITE" id="PS50166">
    <property type="entry name" value="IMPORTIN_B_NT"/>
    <property type="match status" value="1"/>
</dbReference>
<dbReference type="PANTHER" id="PTHR10997:SF18">
    <property type="entry name" value="D-IMPORTIN 7_RANBP7"/>
    <property type="match status" value="1"/>
</dbReference>
<gene>
    <name evidence="11" type="primary">LOC106471429</name>
</gene>
<dbReference type="PANTHER" id="PTHR10997">
    <property type="entry name" value="IMPORTIN-7, 8, 11"/>
    <property type="match status" value="1"/>
</dbReference>
<evidence type="ECO:0000256" key="2">
    <source>
        <dbReference type="ARBA" id="ARBA00004496"/>
    </source>
</evidence>
<proteinExistence type="inferred from homology"/>
<evidence type="ECO:0000313" key="11">
    <source>
        <dbReference type="RefSeq" id="XP_013787484.1"/>
    </source>
</evidence>
<keyword evidence="4" id="KW-0813">Transport</keyword>
<dbReference type="Pfam" id="PF25758">
    <property type="entry name" value="TPR_IPO11"/>
    <property type="match status" value="1"/>
</dbReference>
<dbReference type="GeneID" id="106471429"/>
<name>A0ABM1BRX6_LIMPO</name>
<dbReference type="Gene3D" id="1.25.10.10">
    <property type="entry name" value="Leucine-rich Repeat Variant"/>
    <property type="match status" value="1"/>
</dbReference>
<feature type="region of interest" description="Disordered" evidence="8">
    <location>
        <begin position="834"/>
        <end position="865"/>
    </location>
</feature>
<feature type="compositionally biased region" description="Acidic residues" evidence="8">
    <location>
        <begin position="837"/>
        <end position="865"/>
    </location>
</feature>
<evidence type="ECO:0000256" key="3">
    <source>
        <dbReference type="ARBA" id="ARBA00007991"/>
    </source>
</evidence>
<evidence type="ECO:0000256" key="5">
    <source>
        <dbReference type="ARBA" id="ARBA00022490"/>
    </source>
</evidence>
<keyword evidence="7" id="KW-0539">Nucleus</keyword>
<comment type="subcellular location">
    <subcellularLocation>
        <location evidence="2">Cytoplasm</location>
    </subcellularLocation>
    <subcellularLocation>
        <location evidence="1">Nucleus</location>
    </subcellularLocation>
</comment>
<evidence type="ECO:0000256" key="8">
    <source>
        <dbReference type="SAM" id="MobiDB-lite"/>
    </source>
</evidence>
<evidence type="ECO:0000256" key="4">
    <source>
        <dbReference type="ARBA" id="ARBA00022448"/>
    </source>
</evidence>
<dbReference type="Proteomes" id="UP000694941">
    <property type="component" value="Unplaced"/>
</dbReference>
<protein>
    <submittedName>
        <fullName evidence="11">Importin-7-like</fullName>
    </submittedName>
</protein>
<keyword evidence="10" id="KW-1185">Reference proteome</keyword>
<dbReference type="SUPFAM" id="SSF48371">
    <property type="entry name" value="ARM repeat"/>
    <property type="match status" value="1"/>
</dbReference>
<dbReference type="InterPro" id="IPR011989">
    <property type="entry name" value="ARM-like"/>
</dbReference>
<sequence>MDTGKLIELLKGTIDPVHREEAEKQLDQAHKIIGFCSSLLQVVMMNNVDIPIRQAGVIYLKNLVAQHWADKEQEAGKLMAFSLHEQDRATIRDAIVDAVVHAPELLRIQLAVCVNHIVKHDFPHRWTGIVDKISIYLQSPDTSGWMGSLLCLHQLVKNFEYKKPEERIPLNEAMNLLLPMMYQRIVQLLPDQSETSVLLQKQLLKIFHALVQYFLPLELISKESFAQWMEVFRAIVDQPVPEATNQIDDDEKPDLPWWKCKKWAMHILFRVFERYGSPETVAKDYREFADYYLKAFSGGIIEVLLKVLNQYRNKIYVSPRVLQLILNYLNQAVTHAFSWKFLKPHMMGIIQDIIFQLMCYTDEDDDLWKADPQEYIRMKFDVFEDFVSPVIAAQTLFHSAVKKRKDMLQKAMGFVLSILTNPNSGPRQKDGAMHMVGTVADILLKKKFYKDQMENMLVMYVFPEFSNPHGYMRARACWVLHYFSEIRFKNEANLIQALNMTQNSLLNDQELPVKVEASIGLQTLITSQEKGHEYVPINQDLAQTFTQVIENGTEDSDERAITAMGVLNTIDTILSVMEDQKEVTKQLEPVVLHVIGVILSQGVLEFYEEAMSLVYSLTCNYVSSDMWKVFEMIYHTFQKNGFDYFTDMMPALHNFITVDTPAFISNHNHLLVIYDMCKTVLTGDACEDAECHAAKLLEVVILQCKGQIDQCIPSFVELAVNRLLREVKTSELRTMCLQVVISALYYNPSLLIETLEKIQVPNTTSSVTAHFIQQWLHDTQYFMGLHDRKLCVLGLCTLMNTSSLRPPIVNQCANQIIPSLLQLFEGLKKAYAYRAQEEEDSDEDEEEEDDYDPEALESDEDEIDDEGTEYLERLARKAKAKSPFNITSSTIEDDDDEDDDDDEEGEETALESYTTPLDDEDNLVDEYVIFKDVILNIKHGDPQWYATLTANLTAEQQKAVQEVFILADQRRAAAESKRIEKSGGYVFQNQTVPTSFNFGGTPLS</sequence>
<dbReference type="SMART" id="SM00913">
    <property type="entry name" value="IBN_N"/>
    <property type="match status" value="1"/>
</dbReference>
<evidence type="ECO:0000256" key="6">
    <source>
        <dbReference type="ARBA" id="ARBA00022927"/>
    </source>
</evidence>
<dbReference type="InterPro" id="IPR058669">
    <property type="entry name" value="TPR_IPO7/11-like"/>
</dbReference>
<feature type="region of interest" description="Disordered" evidence="8">
    <location>
        <begin position="885"/>
        <end position="916"/>
    </location>
</feature>
<accession>A0ABM1BRX6</accession>
<keyword evidence="5" id="KW-0963">Cytoplasm</keyword>
<dbReference type="RefSeq" id="XP_013787484.1">
    <property type="nucleotide sequence ID" value="XM_013932030.2"/>
</dbReference>
<organism evidence="10 11">
    <name type="scientific">Limulus polyphemus</name>
    <name type="common">Atlantic horseshoe crab</name>
    <dbReference type="NCBI Taxonomy" id="6850"/>
    <lineage>
        <taxon>Eukaryota</taxon>
        <taxon>Metazoa</taxon>
        <taxon>Ecdysozoa</taxon>
        <taxon>Arthropoda</taxon>
        <taxon>Chelicerata</taxon>
        <taxon>Merostomata</taxon>
        <taxon>Xiphosura</taxon>
        <taxon>Limulidae</taxon>
        <taxon>Limulus</taxon>
    </lineage>
</organism>
<evidence type="ECO:0000313" key="10">
    <source>
        <dbReference type="Proteomes" id="UP000694941"/>
    </source>
</evidence>
<dbReference type="InterPro" id="IPR016024">
    <property type="entry name" value="ARM-type_fold"/>
</dbReference>
<reference evidence="11" key="1">
    <citation type="submission" date="2025-08" db="UniProtKB">
        <authorList>
            <consortium name="RefSeq"/>
        </authorList>
    </citation>
    <scope>IDENTIFICATION</scope>
    <source>
        <tissue evidence="11">Muscle</tissue>
    </source>
</reference>
<keyword evidence="6" id="KW-0653">Protein transport</keyword>
<feature type="compositionally biased region" description="Acidic residues" evidence="8">
    <location>
        <begin position="891"/>
        <end position="909"/>
    </location>
</feature>
<evidence type="ECO:0000259" key="9">
    <source>
        <dbReference type="PROSITE" id="PS50166"/>
    </source>
</evidence>
<feature type="domain" description="Importin N-terminal" evidence="9">
    <location>
        <begin position="22"/>
        <end position="101"/>
    </location>
</feature>
<dbReference type="Pfam" id="PF03810">
    <property type="entry name" value="IBN_N"/>
    <property type="match status" value="1"/>
</dbReference>
<comment type="similarity">
    <text evidence="3">Belongs to the importin beta family.</text>
</comment>
<evidence type="ECO:0000256" key="7">
    <source>
        <dbReference type="ARBA" id="ARBA00023242"/>
    </source>
</evidence>
<evidence type="ECO:0000256" key="1">
    <source>
        <dbReference type="ARBA" id="ARBA00004123"/>
    </source>
</evidence>